<evidence type="ECO:0000256" key="7">
    <source>
        <dbReference type="ARBA" id="ARBA00023012"/>
    </source>
</evidence>
<protein>
    <recommendedName>
        <fullName evidence="2">histidine kinase</fullName>
        <ecNumber evidence="2">2.7.13.3</ecNumber>
    </recommendedName>
</protein>
<evidence type="ECO:0000256" key="6">
    <source>
        <dbReference type="ARBA" id="ARBA00022840"/>
    </source>
</evidence>
<dbReference type="NCBIfam" id="TIGR00229">
    <property type="entry name" value="sensory_box"/>
    <property type="match status" value="1"/>
</dbReference>
<dbReference type="STRING" id="767817.Desgi_1529"/>
<keyword evidence="5" id="KW-0418">Kinase</keyword>
<evidence type="ECO:0000256" key="5">
    <source>
        <dbReference type="ARBA" id="ARBA00022777"/>
    </source>
</evidence>
<dbReference type="eggNOG" id="COG3852">
    <property type="taxonomic scope" value="Bacteria"/>
</dbReference>
<dbReference type="InterPro" id="IPR036097">
    <property type="entry name" value="HisK_dim/P_sf"/>
</dbReference>
<dbReference type="PANTHER" id="PTHR43065">
    <property type="entry name" value="SENSOR HISTIDINE KINASE"/>
    <property type="match status" value="1"/>
</dbReference>
<keyword evidence="11" id="KW-1185">Reference proteome</keyword>
<keyword evidence="7" id="KW-0902">Two-component regulatory system</keyword>
<dbReference type="PROSITE" id="PS50112">
    <property type="entry name" value="PAS"/>
    <property type="match status" value="1"/>
</dbReference>
<dbReference type="EMBL" id="CP003273">
    <property type="protein sequence ID" value="AGL01011.1"/>
    <property type="molecule type" value="Genomic_DNA"/>
</dbReference>
<evidence type="ECO:0000256" key="1">
    <source>
        <dbReference type="ARBA" id="ARBA00000085"/>
    </source>
</evidence>
<dbReference type="InterPro" id="IPR003661">
    <property type="entry name" value="HisK_dim/P_dom"/>
</dbReference>
<dbReference type="EC" id="2.7.13.3" evidence="2"/>
<evidence type="ECO:0000313" key="10">
    <source>
        <dbReference type="EMBL" id="AGL01011.1"/>
    </source>
</evidence>
<dbReference type="Proteomes" id="UP000013520">
    <property type="component" value="Chromosome"/>
</dbReference>
<evidence type="ECO:0000256" key="2">
    <source>
        <dbReference type="ARBA" id="ARBA00012438"/>
    </source>
</evidence>
<dbReference type="InterPro" id="IPR000014">
    <property type="entry name" value="PAS"/>
</dbReference>
<organism evidence="10 11">
    <name type="scientific">Desulfoscipio gibsoniae DSM 7213</name>
    <dbReference type="NCBI Taxonomy" id="767817"/>
    <lineage>
        <taxon>Bacteria</taxon>
        <taxon>Bacillati</taxon>
        <taxon>Bacillota</taxon>
        <taxon>Clostridia</taxon>
        <taxon>Eubacteriales</taxon>
        <taxon>Desulfallaceae</taxon>
        <taxon>Desulfoscipio</taxon>
    </lineage>
</organism>
<name>R4KN31_9FIRM</name>
<dbReference type="KEGG" id="dgi:Desgi_1529"/>
<dbReference type="SMART" id="SM00388">
    <property type="entry name" value="HisKA"/>
    <property type="match status" value="1"/>
</dbReference>
<dbReference type="PANTHER" id="PTHR43065:SF46">
    <property type="entry name" value="C4-DICARBOXYLATE TRANSPORT SENSOR PROTEIN DCTB"/>
    <property type="match status" value="1"/>
</dbReference>
<dbReference type="GO" id="GO:0000155">
    <property type="term" value="F:phosphorelay sensor kinase activity"/>
    <property type="evidence" value="ECO:0007669"/>
    <property type="project" value="InterPro"/>
</dbReference>
<sequence length="222" mass="25536">MPEIISNELFSKAFNVSPNPMLISTLAEGKFIDVNDSFLMFFGYERQEIIGHISFEINIWCNLEYRASIIKSLVDRGVVRNYDAEVYTKKGEVRTVLISAVTFNIKSDKYILWHVIDITERKELEKEMTRLDRLNLVGEMAAGIGHEVRNPMTSVRGFLQLLGEKEECAKFKNYFDLMIEEIDRANAIISEFLSLAKNKVIEKKSVNLPCCIFGLRHQKISS</sequence>
<dbReference type="Pfam" id="PF00512">
    <property type="entry name" value="HisKA"/>
    <property type="match status" value="1"/>
</dbReference>
<reference evidence="10 11" key="1">
    <citation type="submission" date="2012-01" db="EMBL/GenBank/DDBJ databases">
        <title>Complete sequence of Desulfotomaculum gibsoniae DSM 7213.</title>
        <authorList>
            <consortium name="US DOE Joint Genome Institute"/>
            <person name="Lucas S."/>
            <person name="Han J."/>
            <person name="Lapidus A."/>
            <person name="Cheng J.-F."/>
            <person name="Goodwin L."/>
            <person name="Pitluck S."/>
            <person name="Peters L."/>
            <person name="Ovchinnikova G."/>
            <person name="Teshima H."/>
            <person name="Detter J.C."/>
            <person name="Han C."/>
            <person name="Tapia R."/>
            <person name="Land M."/>
            <person name="Hauser L."/>
            <person name="Kyrpides N."/>
            <person name="Ivanova N."/>
            <person name="Pagani I."/>
            <person name="Parshina S."/>
            <person name="Plugge C."/>
            <person name="Muyzer G."/>
            <person name="Kuever J."/>
            <person name="Ivanova A."/>
            <person name="Nazina T."/>
            <person name="Klenk H.-P."/>
            <person name="Brambilla E."/>
            <person name="Spring S."/>
            <person name="Stams A.F."/>
            <person name="Woyke T."/>
        </authorList>
    </citation>
    <scope>NUCLEOTIDE SEQUENCE [LARGE SCALE GENOMIC DNA]</scope>
    <source>
        <strain evidence="10 11">DSM 7213</strain>
    </source>
</reference>
<feature type="domain" description="PAS" evidence="8">
    <location>
        <begin position="6"/>
        <end position="51"/>
    </location>
</feature>
<evidence type="ECO:0000313" key="11">
    <source>
        <dbReference type="Proteomes" id="UP000013520"/>
    </source>
</evidence>
<feature type="domain" description="PAC" evidence="9">
    <location>
        <begin position="80"/>
        <end position="130"/>
    </location>
</feature>
<dbReference type="CDD" id="cd00082">
    <property type="entry name" value="HisKA"/>
    <property type="match status" value="1"/>
</dbReference>
<dbReference type="InterPro" id="IPR035965">
    <property type="entry name" value="PAS-like_dom_sf"/>
</dbReference>
<dbReference type="PROSITE" id="PS50113">
    <property type="entry name" value="PAC"/>
    <property type="match status" value="1"/>
</dbReference>
<dbReference type="OrthoDB" id="505470at2"/>
<comment type="catalytic activity">
    <reaction evidence="1">
        <text>ATP + protein L-histidine = ADP + protein N-phospho-L-histidine.</text>
        <dbReference type="EC" id="2.7.13.3"/>
    </reaction>
</comment>
<keyword evidence="4" id="KW-0547">Nucleotide-binding</keyword>
<dbReference type="SUPFAM" id="SSF55785">
    <property type="entry name" value="PYP-like sensor domain (PAS domain)"/>
    <property type="match status" value="1"/>
</dbReference>
<dbReference type="RefSeq" id="WP_006523870.1">
    <property type="nucleotide sequence ID" value="NC_021184.1"/>
</dbReference>
<evidence type="ECO:0000256" key="4">
    <source>
        <dbReference type="ARBA" id="ARBA00022741"/>
    </source>
</evidence>
<dbReference type="SUPFAM" id="SSF47384">
    <property type="entry name" value="Homodimeric domain of signal transducing histidine kinase"/>
    <property type="match status" value="1"/>
</dbReference>
<dbReference type="CDD" id="cd00130">
    <property type="entry name" value="PAS"/>
    <property type="match status" value="1"/>
</dbReference>
<dbReference type="Pfam" id="PF13426">
    <property type="entry name" value="PAS_9"/>
    <property type="match status" value="1"/>
</dbReference>
<dbReference type="AlphaFoldDB" id="R4KN31"/>
<gene>
    <name evidence="10" type="ORF">Desgi_1529</name>
</gene>
<dbReference type="GO" id="GO:0005524">
    <property type="term" value="F:ATP binding"/>
    <property type="evidence" value="ECO:0007669"/>
    <property type="project" value="UniProtKB-KW"/>
</dbReference>
<keyword evidence="3" id="KW-0808">Transferase</keyword>
<evidence type="ECO:0000259" key="8">
    <source>
        <dbReference type="PROSITE" id="PS50112"/>
    </source>
</evidence>
<dbReference type="HOGENOM" id="CLU_1243671_0_0_9"/>
<evidence type="ECO:0000259" key="9">
    <source>
        <dbReference type="PROSITE" id="PS50113"/>
    </source>
</evidence>
<dbReference type="Gene3D" id="3.30.450.20">
    <property type="entry name" value="PAS domain"/>
    <property type="match status" value="1"/>
</dbReference>
<accession>R4KN31</accession>
<dbReference type="InterPro" id="IPR000700">
    <property type="entry name" value="PAS-assoc_C"/>
</dbReference>
<dbReference type="Gene3D" id="1.10.287.130">
    <property type="match status" value="1"/>
</dbReference>
<proteinExistence type="predicted"/>
<dbReference type="SMART" id="SM00091">
    <property type="entry name" value="PAS"/>
    <property type="match status" value="1"/>
</dbReference>
<keyword evidence="6" id="KW-0067">ATP-binding</keyword>
<evidence type="ECO:0000256" key="3">
    <source>
        <dbReference type="ARBA" id="ARBA00022679"/>
    </source>
</evidence>